<evidence type="ECO:0000313" key="9">
    <source>
        <dbReference type="Proteomes" id="UP000779507"/>
    </source>
</evidence>
<dbReference type="InterPro" id="IPR011990">
    <property type="entry name" value="TPR-like_helical_dom_sf"/>
</dbReference>
<evidence type="ECO:0000256" key="1">
    <source>
        <dbReference type="ARBA" id="ARBA00004442"/>
    </source>
</evidence>
<evidence type="ECO:0000256" key="6">
    <source>
        <dbReference type="SAM" id="SignalP"/>
    </source>
</evidence>
<dbReference type="CDD" id="cd08977">
    <property type="entry name" value="SusD"/>
    <property type="match status" value="1"/>
</dbReference>
<evidence type="ECO:0000256" key="2">
    <source>
        <dbReference type="ARBA" id="ARBA00006275"/>
    </source>
</evidence>
<keyword evidence="4" id="KW-0472">Membrane</keyword>
<keyword evidence="3 6" id="KW-0732">Signal</keyword>
<name>A0ABX2FKL6_9BACT</name>
<dbReference type="EMBL" id="JABSNP010000001">
    <property type="protein sequence ID" value="NRT17388.1"/>
    <property type="molecule type" value="Genomic_DNA"/>
</dbReference>
<dbReference type="RefSeq" id="WP_173808170.1">
    <property type="nucleotide sequence ID" value="NZ_JABSNP010000001.1"/>
</dbReference>
<keyword evidence="9" id="KW-1185">Reference proteome</keyword>
<protein>
    <recommendedName>
        <fullName evidence="7">RagB/SusD domain-containing protein</fullName>
    </recommendedName>
</protein>
<dbReference type="SUPFAM" id="SSF48452">
    <property type="entry name" value="TPR-like"/>
    <property type="match status" value="1"/>
</dbReference>
<accession>A0ABX2FKL6</accession>
<organism evidence="8 9">
    <name type="scientific">Hymenobacter caeli</name>
    <dbReference type="NCBI Taxonomy" id="2735894"/>
    <lineage>
        <taxon>Bacteria</taxon>
        <taxon>Pseudomonadati</taxon>
        <taxon>Bacteroidota</taxon>
        <taxon>Cytophagia</taxon>
        <taxon>Cytophagales</taxon>
        <taxon>Hymenobacteraceae</taxon>
        <taxon>Hymenobacter</taxon>
    </lineage>
</organism>
<feature type="domain" description="RagB/SusD" evidence="7">
    <location>
        <begin position="348"/>
        <end position="430"/>
    </location>
</feature>
<sequence>MKVTFNKKPRALALAGALAVLLATPGCNPTNIDPVTDPNNPSLESVTTNASLAQIRALGTGVEASFRLGHTNNAAYNQLTGTFGREIIILASNEPRWYTEILGTKGALDNNAFYSVGSYSSFARIIRAANVFRQSAQATTAISTAQVQGILGFSDTYEALGKLHLLNLMGENGIRIDVSDYLHPGKLTAGSAPALANIRQLLDQGATELAAAGTAFAFPLSSGYAGFNTPATFLKVNRALAARVALYQGDNAGALTAITASFYDQAGSLTLGPKLTFNPSIANDQGNLYYQVPNTGPSTLVTVPDNFVNEAEAGDLRLSKVSKRTGAGGGGPRTLGGITGNYEPAVYTSQTAPLGIIRNEELILIAAEAKAKTGNLTGAVADINAIRTRSGGLAAYSGTVSQDALVNEILRQRRYSLFYEGQFWVDLRRLGKLNPTPAPNITLAYSTGTFKLFDRIAVPFAEVAWDQANP</sequence>
<proteinExistence type="inferred from homology"/>
<reference evidence="8 9" key="1">
    <citation type="submission" date="2020-05" db="EMBL/GenBank/DDBJ databases">
        <title>Genomic Encyclopedia of Type Strains, Phase IV (KMG-V): Genome sequencing to study the core and pangenomes of soil and plant-associated prokaryotes.</title>
        <authorList>
            <person name="Whitman W."/>
        </authorList>
    </citation>
    <scope>NUCLEOTIDE SEQUENCE [LARGE SCALE GENOMIC DNA]</scope>
    <source>
        <strain evidence="8 9">9A</strain>
    </source>
</reference>
<feature type="chain" id="PRO_5045854341" description="RagB/SusD domain-containing protein" evidence="6">
    <location>
        <begin position="30"/>
        <end position="470"/>
    </location>
</feature>
<dbReference type="InterPro" id="IPR012944">
    <property type="entry name" value="SusD_RagB_dom"/>
</dbReference>
<dbReference type="Gene3D" id="1.25.40.390">
    <property type="match status" value="1"/>
</dbReference>
<dbReference type="Proteomes" id="UP000779507">
    <property type="component" value="Unassembled WGS sequence"/>
</dbReference>
<evidence type="ECO:0000256" key="3">
    <source>
        <dbReference type="ARBA" id="ARBA00022729"/>
    </source>
</evidence>
<dbReference type="Pfam" id="PF07980">
    <property type="entry name" value="SusD_RagB"/>
    <property type="match status" value="1"/>
</dbReference>
<evidence type="ECO:0000256" key="4">
    <source>
        <dbReference type="ARBA" id="ARBA00023136"/>
    </source>
</evidence>
<comment type="subcellular location">
    <subcellularLocation>
        <location evidence="1">Cell outer membrane</location>
    </subcellularLocation>
</comment>
<comment type="similarity">
    <text evidence="2">Belongs to the SusD family.</text>
</comment>
<feature type="signal peptide" evidence="6">
    <location>
        <begin position="1"/>
        <end position="29"/>
    </location>
</feature>
<evidence type="ECO:0000259" key="7">
    <source>
        <dbReference type="Pfam" id="PF07980"/>
    </source>
</evidence>
<gene>
    <name evidence="8" type="ORF">HNP98_000191</name>
</gene>
<comment type="caution">
    <text evidence="8">The sequence shown here is derived from an EMBL/GenBank/DDBJ whole genome shotgun (WGS) entry which is preliminary data.</text>
</comment>
<evidence type="ECO:0000313" key="8">
    <source>
        <dbReference type="EMBL" id="NRT17388.1"/>
    </source>
</evidence>
<keyword evidence="5" id="KW-0998">Cell outer membrane</keyword>
<evidence type="ECO:0000256" key="5">
    <source>
        <dbReference type="ARBA" id="ARBA00023237"/>
    </source>
</evidence>